<evidence type="ECO:0000256" key="1">
    <source>
        <dbReference type="SAM" id="MobiDB-lite"/>
    </source>
</evidence>
<feature type="region of interest" description="Disordered" evidence="1">
    <location>
        <begin position="34"/>
        <end position="53"/>
    </location>
</feature>
<proteinExistence type="predicted"/>
<reference evidence="2 3" key="1">
    <citation type="submission" date="2016-10" db="EMBL/GenBank/DDBJ databases">
        <title>The genome of Paramicrosporidium saccamoebae is the missing link in understanding Cryptomycota and Microsporidia evolution.</title>
        <authorList>
            <person name="Quandt C.A."/>
            <person name="Beaudet D."/>
            <person name="Corsaro D."/>
            <person name="Michel R."/>
            <person name="Corradi N."/>
            <person name="James T."/>
        </authorList>
    </citation>
    <scope>NUCLEOTIDE SEQUENCE [LARGE SCALE GENOMIC DNA]</scope>
    <source>
        <strain evidence="2 3">KSL3</strain>
    </source>
</reference>
<dbReference type="Proteomes" id="UP000240830">
    <property type="component" value="Unassembled WGS sequence"/>
</dbReference>
<gene>
    <name evidence="2" type="ORF">PSACC_00762</name>
</gene>
<dbReference type="OrthoDB" id="20127at2759"/>
<sequence>MSSPTGQSPASAQAPPSFTEQWMTPLDAFADPTERWTASAEASPSPREQWPPFAETLSSSKAKKRLIDVQEEILLAIGVDMKGIIDTFIETFCQIWQQVDFSLVYSFGFASLPTVKLIESVYTFLFGLLDSEDNVHLQYAVIFALYYMYFSQPCEETQIPMPILVPEASLHKLCNIYYHHDWTGNHDVAYALQRLFTSGAFQLILRPELPKQNFTGDLDIFDTNTLPDVIPSRVLCSQINKVDAALQKDPWKSSDYTGIARIADEYDRLVAKLAIPDIMSGPAKRNFPRELERLRADYSERNMAFGRKMSQRPALVGGRSALTRRSSMPVPQRPSTAPPEYYSADMPDLSFFDIPQGLLSRQSQS</sequence>
<evidence type="ECO:0000313" key="3">
    <source>
        <dbReference type="Proteomes" id="UP000240830"/>
    </source>
</evidence>
<name>A0A2H9TNT2_9FUNG</name>
<organism evidence="2 3">
    <name type="scientific">Paramicrosporidium saccamoebae</name>
    <dbReference type="NCBI Taxonomy" id="1246581"/>
    <lineage>
        <taxon>Eukaryota</taxon>
        <taxon>Fungi</taxon>
        <taxon>Fungi incertae sedis</taxon>
        <taxon>Cryptomycota</taxon>
        <taxon>Cryptomycota incertae sedis</taxon>
        <taxon>Paramicrosporidium</taxon>
    </lineage>
</organism>
<dbReference type="AlphaFoldDB" id="A0A2H9TNT2"/>
<accession>A0A2H9TNT2</accession>
<dbReference type="InterPro" id="IPR019188">
    <property type="entry name" value="SNAPC1"/>
</dbReference>
<dbReference type="EMBL" id="MTSL01000065">
    <property type="protein sequence ID" value="PJF19413.1"/>
    <property type="molecule type" value="Genomic_DNA"/>
</dbReference>
<protein>
    <submittedName>
        <fullName evidence="2">Uncharacterized protein</fullName>
    </submittedName>
</protein>
<evidence type="ECO:0000313" key="2">
    <source>
        <dbReference type="EMBL" id="PJF19413.1"/>
    </source>
</evidence>
<feature type="region of interest" description="Disordered" evidence="1">
    <location>
        <begin position="309"/>
        <end position="343"/>
    </location>
</feature>
<comment type="caution">
    <text evidence="2">The sequence shown here is derived from an EMBL/GenBank/DDBJ whole genome shotgun (WGS) entry which is preliminary data.</text>
</comment>
<dbReference type="Pfam" id="PF09808">
    <property type="entry name" value="SNAPC1"/>
    <property type="match status" value="1"/>
</dbReference>
<keyword evidence="3" id="KW-1185">Reference proteome</keyword>